<keyword evidence="2" id="KW-0456">Lyase</keyword>
<evidence type="ECO:0000256" key="2">
    <source>
        <dbReference type="ARBA" id="ARBA00023239"/>
    </source>
</evidence>
<dbReference type="Gene3D" id="3.40.50.1400">
    <property type="match status" value="2"/>
</dbReference>
<dbReference type="GO" id="GO:0046872">
    <property type="term" value="F:metal ion binding"/>
    <property type="evidence" value="ECO:0007669"/>
    <property type="project" value="UniProtKB-KW"/>
</dbReference>
<dbReference type="KEGG" id="npz:ACX27_11765"/>
<name>A0A0M4SRE3_9NOSO</name>
<sequence>MLSAYLLVSHGSRDPRPEIALQQLTELINQKQQSYSSSKKLVGLAYLETRPEPLHIQIKEFAHHAVLAGCDSLKIIPLFLLPGVHVMQEIPEEVALAQQAVGKDFNLELLPYIGSNPGLTKLLSQQMAEIITQAWVLIAHGSRRPGFQQPVETIAANIGAVAAYWSVAPSLEAQVEQLVAAGKEKIAILPYFLFAGGITDAIAQLTETLKLKFPAVTFQLAQPLGASAELADLIWDLMKE</sequence>
<accession>A0A0M4SRE3</accession>
<dbReference type="CDD" id="cd03416">
    <property type="entry name" value="CbiX_SirB_N"/>
    <property type="match status" value="1"/>
</dbReference>
<proteinExistence type="predicted"/>
<dbReference type="SUPFAM" id="SSF53800">
    <property type="entry name" value="Chelatase"/>
    <property type="match status" value="1"/>
</dbReference>
<keyword evidence="4" id="KW-1185">Reference proteome</keyword>
<dbReference type="InterPro" id="IPR002762">
    <property type="entry name" value="CbiX-like"/>
</dbReference>
<reference evidence="3 4" key="2">
    <citation type="journal article" date="2016" name="Genome Announc.">
        <title>Draft Genome Sequence of the N2-Fixing Cyanobacterium Nostoc piscinale CENA21, Isolated from the Brazilian Amazon Floodplain.</title>
        <authorList>
            <person name="Leao T."/>
            <person name="Guimaraes P.I."/>
            <person name="de Melo A.G."/>
            <person name="Ramos R.T."/>
            <person name="Leao P.N."/>
            <person name="Silva A."/>
            <person name="Fiore M.F."/>
            <person name="Schneider M.P."/>
        </authorList>
    </citation>
    <scope>NUCLEOTIDE SEQUENCE [LARGE SCALE GENOMIC DNA]</scope>
    <source>
        <strain evidence="3 4">CENA21</strain>
    </source>
</reference>
<keyword evidence="1" id="KW-0479">Metal-binding</keyword>
<reference evidence="4" key="1">
    <citation type="submission" date="2015-07" db="EMBL/GenBank/DDBJ databases">
        <title>Genome Of Nitrogen-Fixing Cyanobacterium Nostoc piscinale CENA21 From Solimoes/Amazon River Floodplain Sediments And Comparative Genomics To Uncover Biosynthetic Natural Products Potential.</title>
        <authorList>
            <person name="Leao T.F."/>
            <person name="Leao P.N."/>
            <person name="Guimaraes P.I."/>
            <person name="de Melo A.G.C."/>
            <person name="Ramos R.T.J."/>
            <person name="Silva A."/>
            <person name="Fiore M.F."/>
            <person name="Schneider M.P.C."/>
        </authorList>
    </citation>
    <scope>NUCLEOTIDE SEQUENCE [LARGE SCALE GENOMIC DNA]</scope>
    <source>
        <strain evidence="4">CENA21</strain>
    </source>
</reference>
<evidence type="ECO:0000256" key="1">
    <source>
        <dbReference type="ARBA" id="ARBA00022723"/>
    </source>
</evidence>
<dbReference type="GO" id="GO:0016829">
    <property type="term" value="F:lyase activity"/>
    <property type="evidence" value="ECO:0007669"/>
    <property type="project" value="UniProtKB-KW"/>
</dbReference>
<dbReference type="Proteomes" id="UP000062645">
    <property type="component" value="Chromosome"/>
</dbReference>
<dbReference type="OrthoDB" id="482456at2"/>
<evidence type="ECO:0000313" key="3">
    <source>
        <dbReference type="EMBL" id="ALF53365.1"/>
    </source>
</evidence>
<dbReference type="PANTHER" id="PTHR33542:SF3">
    <property type="entry name" value="SIROHYDROCHLORIN FERROCHELATASE, CHLOROPLASTIC"/>
    <property type="match status" value="1"/>
</dbReference>
<dbReference type="AlphaFoldDB" id="A0A0M4SRE3"/>
<dbReference type="RefSeq" id="WP_062292385.1">
    <property type="nucleotide sequence ID" value="NZ_CP012036.1"/>
</dbReference>
<dbReference type="InterPro" id="IPR050963">
    <property type="entry name" value="Sirohydro_Cobaltochel/CbiX"/>
</dbReference>
<evidence type="ECO:0000313" key="4">
    <source>
        <dbReference type="Proteomes" id="UP000062645"/>
    </source>
</evidence>
<dbReference type="PANTHER" id="PTHR33542">
    <property type="entry name" value="SIROHYDROCHLORIN FERROCHELATASE, CHLOROPLASTIC"/>
    <property type="match status" value="1"/>
</dbReference>
<organism evidence="3 4">
    <name type="scientific">Nostoc piscinale CENA21</name>
    <dbReference type="NCBI Taxonomy" id="224013"/>
    <lineage>
        <taxon>Bacteria</taxon>
        <taxon>Bacillati</taxon>
        <taxon>Cyanobacteriota</taxon>
        <taxon>Cyanophyceae</taxon>
        <taxon>Nostocales</taxon>
        <taxon>Nostocaceae</taxon>
        <taxon>Nostoc</taxon>
    </lineage>
</organism>
<dbReference type="STRING" id="224013.ACX27_11765"/>
<gene>
    <name evidence="3" type="ORF">ACX27_11765</name>
</gene>
<protein>
    <submittedName>
        <fullName evidence="3">Cobalamin biosynthesis protein</fullName>
    </submittedName>
</protein>
<dbReference type="Pfam" id="PF01903">
    <property type="entry name" value="CbiX"/>
    <property type="match status" value="2"/>
</dbReference>
<dbReference type="PATRIC" id="fig|224013.5.peg.2850"/>
<dbReference type="EMBL" id="CP012036">
    <property type="protein sequence ID" value="ALF53365.1"/>
    <property type="molecule type" value="Genomic_DNA"/>
</dbReference>